<dbReference type="SMART" id="SM00387">
    <property type="entry name" value="HATPase_c"/>
    <property type="match status" value="1"/>
</dbReference>
<dbReference type="InterPro" id="IPR003661">
    <property type="entry name" value="HisK_dim/P_dom"/>
</dbReference>
<keyword evidence="6" id="KW-0902">Two-component regulatory system</keyword>
<dbReference type="PROSITE" id="PS50109">
    <property type="entry name" value="HIS_KIN"/>
    <property type="match status" value="1"/>
</dbReference>
<dbReference type="CDD" id="cd00082">
    <property type="entry name" value="HisKA"/>
    <property type="match status" value="1"/>
</dbReference>
<dbReference type="GO" id="GO:0016301">
    <property type="term" value="F:kinase activity"/>
    <property type="evidence" value="ECO:0007669"/>
    <property type="project" value="UniProtKB-KW"/>
</dbReference>
<keyword evidence="10" id="KW-1185">Reference proteome</keyword>
<dbReference type="Gene3D" id="1.10.287.130">
    <property type="match status" value="1"/>
</dbReference>
<keyword evidence="4" id="KW-0808">Transferase</keyword>
<evidence type="ECO:0000256" key="4">
    <source>
        <dbReference type="ARBA" id="ARBA00022679"/>
    </source>
</evidence>
<dbReference type="SUPFAM" id="SSF55874">
    <property type="entry name" value="ATPase domain of HSP90 chaperone/DNA topoisomerase II/histidine kinase"/>
    <property type="match status" value="1"/>
</dbReference>
<dbReference type="CDD" id="cd00075">
    <property type="entry name" value="HATPase"/>
    <property type="match status" value="1"/>
</dbReference>
<dbReference type="PRINTS" id="PR00344">
    <property type="entry name" value="BCTRLSENSOR"/>
</dbReference>
<evidence type="ECO:0000259" key="8">
    <source>
        <dbReference type="PROSITE" id="PS50109"/>
    </source>
</evidence>
<name>A0ABT7PHH2_9BACT</name>
<evidence type="ECO:0000256" key="7">
    <source>
        <dbReference type="SAM" id="Phobius"/>
    </source>
</evidence>
<evidence type="ECO:0000256" key="3">
    <source>
        <dbReference type="ARBA" id="ARBA00022553"/>
    </source>
</evidence>
<keyword evidence="5 9" id="KW-0418">Kinase</keyword>
<evidence type="ECO:0000313" key="9">
    <source>
        <dbReference type="EMBL" id="MDM4015788.1"/>
    </source>
</evidence>
<accession>A0ABT7PHH2</accession>
<dbReference type="RefSeq" id="WP_149497520.1">
    <property type="nucleotide sequence ID" value="NZ_CP141221.1"/>
</dbReference>
<dbReference type="InterPro" id="IPR036097">
    <property type="entry name" value="HisK_dim/P_sf"/>
</dbReference>
<dbReference type="InterPro" id="IPR005467">
    <property type="entry name" value="His_kinase_dom"/>
</dbReference>
<dbReference type="InterPro" id="IPR004358">
    <property type="entry name" value="Sig_transdc_His_kin-like_C"/>
</dbReference>
<dbReference type="SUPFAM" id="SSF47384">
    <property type="entry name" value="Homodimeric domain of signal transducing histidine kinase"/>
    <property type="match status" value="1"/>
</dbReference>
<dbReference type="InterPro" id="IPR036890">
    <property type="entry name" value="HATPase_C_sf"/>
</dbReference>
<dbReference type="PANTHER" id="PTHR43711">
    <property type="entry name" value="TWO-COMPONENT HISTIDINE KINASE"/>
    <property type="match status" value="1"/>
</dbReference>
<evidence type="ECO:0000256" key="5">
    <source>
        <dbReference type="ARBA" id="ARBA00022777"/>
    </source>
</evidence>
<dbReference type="Pfam" id="PF00512">
    <property type="entry name" value="HisKA"/>
    <property type="match status" value="1"/>
</dbReference>
<dbReference type="InterPro" id="IPR050736">
    <property type="entry name" value="Sensor_HK_Regulatory"/>
</dbReference>
<keyword evidence="3" id="KW-0597">Phosphoprotein</keyword>
<sequence length="316" mass="35043">MLERRSLRAPVVLGVVLIVLVVVLGAIWTTSSFFTASRGGLFLILFIIGTVLLISILAGVIVYVTLTVKAFRLNQRQSNFIDSVTHELKSPIASLKLYLQTMSRHTVDENQQRDFHRIMLDDVERLDALINHLLDAARIDRGNQSDAPEVFRLDELLAQCAQAACMRYRLSPDVVQLECEPTSIRSPCVQVEILFRNLIDNAIKYGGSPPQVTASIRPSTEKSKSDQVVVSIADNGAGIPYDMRRKIFGRFVRLGSELERSTPGTGLGLYLVRTISKSLGATIRIRGRKDVDGSPGTVFEVTMKHVVPTSIEPVRQ</sequence>
<proteinExistence type="predicted"/>
<dbReference type="EC" id="2.7.13.3" evidence="2"/>
<evidence type="ECO:0000256" key="1">
    <source>
        <dbReference type="ARBA" id="ARBA00000085"/>
    </source>
</evidence>
<dbReference type="SMART" id="SM00388">
    <property type="entry name" value="HisKA"/>
    <property type="match status" value="1"/>
</dbReference>
<feature type="domain" description="Histidine kinase" evidence="8">
    <location>
        <begin position="83"/>
        <end position="307"/>
    </location>
</feature>
<keyword evidence="7" id="KW-0812">Transmembrane</keyword>
<evidence type="ECO:0000256" key="2">
    <source>
        <dbReference type="ARBA" id="ARBA00012438"/>
    </source>
</evidence>
<reference evidence="9 10" key="1">
    <citation type="submission" date="2023-06" db="EMBL/GenBank/DDBJ databases">
        <title>Roseiconus lacunae JC819 isolated from Gulf of Mannar region, Tamil Nadu.</title>
        <authorList>
            <person name="Pk S."/>
            <person name="Ch S."/>
            <person name="Ch V.R."/>
        </authorList>
    </citation>
    <scope>NUCLEOTIDE SEQUENCE [LARGE SCALE GENOMIC DNA]</scope>
    <source>
        <strain evidence="9 10">JC819</strain>
    </source>
</reference>
<comment type="caution">
    <text evidence="9">The sequence shown here is derived from an EMBL/GenBank/DDBJ whole genome shotgun (WGS) entry which is preliminary data.</text>
</comment>
<gene>
    <name evidence="9" type="ORF">QTN89_10130</name>
</gene>
<comment type="catalytic activity">
    <reaction evidence="1">
        <text>ATP + protein L-histidine = ADP + protein N-phospho-L-histidine.</text>
        <dbReference type="EC" id="2.7.13.3"/>
    </reaction>
</comment>
<evidence type="ECO:0000313" key="10">
    <source>
        <dbReference type="Proteomes" id="UP001239462"/>
    </source>
</evidence>
<keyword evidence="7" id="KW-1133">Transmembrane helix</keyword>
<dbReference type="PANTHER" id="PTHR43711:SF1">
    <property type="entry name" value="HISTIDINE KINASE 1"/>
    <property type="match status" value="1"/>
</dbReference>
<feature type="transmembrane region" description="Helical" evidence="7">
    <location>
        <begin position="40"/>
        <end position="66"/>
    </location>
</feature>
<protein>
    <recommendedName>
        <fullName evidence="2">histidine kinase</fullName>
        <ecNumber evidence="2">2.7.13.3</ecNumber>
    </recommendedName>
</protein>
<dbReference type="InterPro" id="IPR003594">
    <property type="entry name" value="HATPase_dom"/>
</dbReference>
<evidence type="ECO:0000256" key="6">
    <source>
        <dbReference type="ARBA" id="ARBA00023012"/>
    </source>
</evidence>
<dbReference type="Pfam" id="PF02518">
    <property type="entry name" value="HATPase_c"/>
    <property type="match status" value="1"/>
</dbReference>
<feature type="transmembrane region" description="Helical" evidence="7">
    <location>
        <begin position="7"/>
        <end position="28"/>
    </location>
</feature>
<dbReference type="Proteomes" id="UP001239462">
    <property type="component" value="Unassembled WGS sequence"/>
</dbReference>
<keyword evidence="7" id="KW-0472">Membrane</keyword>
<organism evidence="9 10">
    <name type="scientific">Roseiconus lacunae</name>
    <dbReference type="NCBI Taxonomy" id="2605694"/>
    <lineage>
        <taxon>Bacteria</taxon>
        <taxon>Pseudomonadati</taxon>
        <taxon>Planctomycetota</taxon>
        <taxon>Planctomycetia</taxon>
        <taxon>Pirellulales</taxon>
        <taxon>Pirellulaceae</taxon>
        <taxon>Roseiconus</taxon>
    </lineage>
</organism>
<dbReference type="EMBL" id="JASZZN010000006">
    <property type="protein sequence ID" value="MDM4015788.1"/>
    <property type="molecule type" value="Genomic_DNA"/>
</dbReference>
<dbReference type="Gene3D" id="3.30.565.10">
    <property type="entry name" value="Histidine kinase-like ATPase, C-terminal domain"/>
    <property type="match status" value="1"/>
</dbReference>